<evidence type="ECO:0000313" key="2">
    <source>
        <dbReference type="Proteomes" id="UP000070319"/>
    </source>
</evidence>
<gene>
    <name evidence="1" type="ORF">HMPREF2531_02901</name>
</gene>
<name>A0A139LB02_9BACE</name>
<protein>
    <submittedName>
        <fullName evidence="1">Uncharacterized protein</fullName>
    </submittedName>
</protein>
<dbReference type="Proteomes" id="UP000070319">
    <property type="component" value="Unassembled WGS sequence"/>
</dbReference>
<organism evidence="1">
    <name type="scientific">Bacteroides intestinalis</name>
    <dbReference type="NCBI Taxonomy" id="329854"/>
    <lineage>
        <taxon>Bacteria</taxon>
        <taxon>Pseudomonadati</taxon>
        <taxon>Bacteroidota</taxon>
        <taxon>Bacteroidia</taxon>
        <taxon>Bacteroidales</taxon>
        <taxon>Bacteroidaceae</taxon>
        <taxon>Bacteroides</taxon>
    </lineage>
</organism>
<dbReference type="EMBL" id="LTDF01000098">
    <property type="protein sequence ID" value="KXT48624.1"/>
    <property type="molecule type" value="Genomic_DNA"/>
</dbReference>
<proteinExistence type="predicted"/>
<dbReference type="PATRIC" id="fig|329854.7.peg.2955"/>
<reference evidence="1 2" key="1">
    <citation type="submission" date="2016-02" db="EMBL/GenBank/DDBJ databases">
        <authorList>
            <person name="Wen L."/>
            <person name="He K."/>
            <person name="Yang H."/>
        </authorList>
    </citation>
    <scope>NUCLEOTIDE SEQUENCE [LARGE SCALE GENOMIC DNA]</scope>
    <source>
        <strain evidence="1 2">KLE1704</strain>
    </source>
</reference>
<comment type="caution">
    <text evidence="1">The sequence shown here is derived from an EMBL/GenBank/DDBJ whole genome shotgun (WGS) entry which is preliminary data.</text>
</comment>
<evidence type="ECO:0000313" key="1">
    <source>
        <dbReference type="EMBL" id="KXT48624.1"/>
    </source>
</evidence>
<sequence length="175" mass="19705">MFVDFTDTSLAGFGGDEHDDTDVVTVGNRFIRFFVIFEGKIGNNNAVDTTFYAFLTESLESEFHDRVEIAHQDERNTDIATDIAELLKQNTQRHTVAKSTRGSFLDNDAVSHRVTEGNTDFNRMDPIAFEGTDDVGSTFQGWTTSTEVDGQQVFRAVLKKLIYTIHDVILNLIRS</sequence>
<accession>A0A139LB02</accession>
<dbReference type="AlphaFoldDB" id="A0A139LB02"/>